<dbReference type="InterPro" id="IPR003961">
    <property type="entry name" value="FN3_dom"/>
</dbReference>
<dbReference type="Proteomes" id="UP001239994">
    <property type="component" value="Unassembled WGS sequence"/>
</dbReference>
<feature type="chain" id="PRO_5042014772" description="Fibronectin type III domain-containing protein 7-like" evidence="2">
    <location>
        <begin position="25"/>
        <end position="364"/>
    </location>
</feature>
<dbReference type="Pfam" id="PF00041">
    <property type="entry name" value="fn3"/>
    <property type="match status" value="1"/>
</dbReference>
<evidence type="ECO:0008006" key="7">
    <source>
        <dbReference type="Google" id="ProtNLM"/>
    </source>
</evidence>
<evidence type="ECO:0000313" key="5">
    <source>
        <dbReference type="EMBL" id="KAK1790977.1"/>
    </source>
</evidence>
<dbReference type="PANTHER" id="PTHR47135">
    <property type="entry name" value="FIBRONECTIN TYPE III DOMAIN-CONTAINING PROTEIN 7"/>
    <property type="match status" value="1"/>
</dbReference>
<dbReference type="InterPro" id="IPR013783">
    <property type="entry name" value="Ig-like_fold"/>
</dbReference>
<feature type="signal peptide" evidence="2">
    <location>
        <begin position="1"/>
        <end position="24"/>
    </location>
</feature>
<keyword evidence="6" id="KW-1185">Reference proteome</keyword>
<evidence type="ECO:0000313" key="6">
    <source>
        <dbReference type="Proteomes" id="UP001239994"/>
    </source>
</evidence>
<evidence type="ECO:0000259" key="3">
    <source>
        <dbReference type="PROSITE" id="PS50835"/>
    </source>
</evidence>
<dbReference type="SMART" id="SM00060">
    <property type="entry name" value="FN3"/>
    <property type="match status" value="3"/>
</dbReference>
<name>A0AAD8Z109_9TELE</name>
<dbReference type="PANTHER" id="PTHR47135:SF1">
    <property type="entry name" value="FIBRONECTIN TYPE III DOMAIN-CONTAINING PROTEIN 7"/>
    <property type="match status" value="1"/>
</dbReference>
<evidence type="ECO:0000259" key="4">
    <source>
        <dbReference type="PROSITE" id="PS50853"/>
    </source>
</evidence>
<proteinExistence type="predicted"/>
<accession>A0AAD8Z109</accession>
<evidence type="ECO:0000256" key="2">
    <source>
        <dbReference type="SAM" id="SignalP"/>
    </source>
</evidence>
<feature type="domain" description="Ig-like" evidence="3">
    <location>
        <begin position="55"/>
        <end position="187"/>
    </location>
</feature>
<sequence>MCLMSGSLLFYLMGILMQIKYAQGGANLYIRWTSFPGATNYILDLRVINSTTVTPIVLDLTATTTEKLVQGLRSGTLYQVTLKVYQFYYVMCISSEVALTVPAASQITFAKSISSTSVGFQWAKASGADGYVLVVAGITNSSDYRNLTVTSLSAVVTSLQPSTSYSCYIYSYNSVGMSAKGAVKTVTTLVPPPAVVNTTGLNLTAVRASWPSVANVLFYQVSLTDSSQPGLAPVIWTTSAMSLIISNLKACTSYTISVSSLNSFLVPGEPFNITYTTSPTGSVTTISADYSCSSNTATVYWDAVLGAVSYRAVVTSTNRTSLTCTSTGSSCQVTALGCSTHYSVEVTVVSNCEVNSSISYTFDT</sequence>
<dbReference type="InterPro" id="IPR007110">
    <property type="entry name" value="Ig-like_dom"/>
</dbReference>
<feature type="domain" description="Fibronectin type-III" evidence="4">
    <location>
        <begin position="103"/>
        <end position="193"/>
    </location>
</feature>
<dbReference type="PROSITE" id="PS50835">
    <property type="entry name" value="IG_LIKE"/>
    <property type="match status" value="1"/>
</dbReference>
<dbReference type="CDD" id="cd00063">
    <property type="entry name" value="FN3"/>
    <property type="match status" value="1"/>
</dbReference>
<keyword evidence="2" id="KW-0732">Signal</keyword>
<keyword evidence="1" id="KW-0393">Immunoglobulin domain</keyword>
<dbReference type="InterPro" id="IPR036116">
    <property type="entry name" value="FN3_sf"/>
</dbReference>
<organism evidence="5 6">
    <name type="scientific">Electrophorus voltai</name>
    <dbReference type="NCBI Taxonomy" id="2609070"/>
    <lineage>
        <taxon>Eukaryota</taxon>
        <taxon>Metazoa</taxon>
        <taxon>Chordata</taxon>
        <taxon>Craniata</taxon>
        <taxon>Vertebrata</taxon>
        <taxon>Euteleostomi</taxon>
        <taxon>Actinopterygii</taxon>
        <taxon>Neopterygii</taxon>
        <taxon>Teleostei</taxon>
        <taxon>Ostariophysi</taxon>
        <taxon>Gymnotiformes</taxon>
        <taxon>Gymnotoidei</taxon>
        <taxon>Gymnotidae</taxon>
        <taxon>Electrophorus</taxon>
    </lineage>
</organism>
<dbReference type="PROSITE" id="PS50853">
    <property type="entry name" value="FN3"/>
    <property type="match status" value="1"/>
</dbReference>
<dbReference type="EMBL" id="JAROKS010000021">
    <property type="protein sequence ID" value="KAK1790977.1"/>
    <property type="molecule type" value="Genomic_DNA"/>
</dbReference>
<evidence type="ECO:0000256" key="1">
    <source>
        <dbReference type="ARBA" id="ARBA00023319"/>
    </source>
</evidence>
<protein>
    <recommendedName>
        <fullName evidence="7">Fibronectin type III domain-containing protein 7-like</fullName>
    </recommendedName>
</protein>
<feature type="non-terminal residue" evidence="5">
    <location>
        <position position="1"/>
    </location>
</feature>
<dbReference type="Gene3D" id="2.60.40.10">
    <property type="entry name" value="Immunoglobulins"/>
    <property type="match status" value="2"/>
</dbReference>
<gene>
    <name evidence="5" type="ORF">P4O66_014811</name>
</gene>
<dbReference type="AlphaFoldDB" id="A0AAD8Z109"/>
<comment type="caution">
    <text evidence="5">The sequence shown here is derived from an EMBL/GenBank/DDBJ whole genome shotgun (WGS) entry which is preliminary data.</text>
</comment>
<reference evidence="5" key="1">
    <citation type="submission" date="2023-03" db="EMBL/GenBank/DDBJ databases">
        <title>Electrophorus voltai genome.</title>
        <authorList>
            <person name="Bian C."/>
        </authorList>
    </citation>
    <scope>NUCLEOTIDE SEQUENCE</scope>
    <source>
        <strain evidence="5">CB-2022</strain>
        <tissue evidence="5">Muscle</tissue>
    </source>
</reference>
<dbReference type="SUPFAM" id="SSF49265">
    <property type="entry name" value="Fibronectin type III"/>
    <property type="match status" value="3"/>
</dbReference>